<sequence>MTRILVVGTLLLVIFVAVFRQRIFLRDPLGKMERNGVAVDGARLYINFSNDVLVEEPGTERRYLVQGWSGVPGVPQTLGCVQGLACWTDADHATVFPLDGRGAGARAVMSAKEVTFADETGAQVQVQLR</sequence>
<dbReference type="AlphaFoldDB" id="A0A7W8J8R2"/>
<dbReference type="EMBL" id="JACHDZ010000004">
    <property type="protein sequence ID" value="MBB5344730.1"/>
    <property type="molecule type" value="Genomic_DNA"/>
</dbReference>
<reference evidence="1 2" key="1">
    <citation type="submission" date="2020-08" db="EMBL/GenBank/DDBJ databases">
        <title>Genomic Encyclopedia of Type Strains, Phase IV (KMG-V): Genome sequencing to study the core and pangenomes of soil and plant-associated prokaryotes.</title>
        <authorList>
            <person name="Whitman W."/>
        </authorList>
    </citation>
    <scope>NUCLEOTIDE SEQUENCE [LARGE SCALE GENOMIC DNA]</scope>
    <source>
        <strain evidence="1 2">M8US30</strain>
    </source>
</reference>
<evidence type="ECO:0000313" key="1">
    <source>
        <dbReference type="EMBL" id="MBB5344730.1"/>
    </source>
</evidence>
<proteinExistence type="predicted"/>
<evidence type="ECO:0000313" key="2">
    <source>
        <dbReference type="Proteomes" id="UP000569092"/>
    </source>
</evidence>
<name>A0A7W8J8R2_9BACT</name>
<protein>
    <submittedName>
        <fullName evidence="1">Uncharacterized protein</fullName>
    </submittedName>
</protein>
<dbReference type="Proteomes" id="UP000569092">
    <property type="component" value="Unassembled WGS sequence"/>
</dbReference>
<organism evidence="1 2">
    <name type="scientific">Tunturiibacter lichenicola</name>
    <dbReference type="NCBI Taxonomy" id="2051959"/>
    <lineage>
        <taxon>Bacteria</taxon>
        <taxon>Pseudomonadati</taxon>
        <taxon>Acidobacteriota</taxon>
        <taxon>Terriglobia</taxon>
        <taxon>Terriglobales</taxon>
        <taxon>Acidobacteriaceae</taxon>
        <taxon>Tunturiibacter</taxon>
    </lineage>
</organism>
<gene>
    <name evidence="1" type="ORF">HDF10_002716</name>
</gene>
<comment type="caution">
    <text evidence="1">The sequence shown here is derived from an EMBL/GenBank/DDBJ whole genome shotgun (WGS) entry which is preliminary data.</text>
</comment>
<accession>A0A7W8J8R2</accession>